<sequence length="116" mass="12392">MIQHKTELAQWNIALLAKSFVLVCFFSSDHLVNLLLVDPSTGRCNADAPYNFLFLEGAPCFGNGGRILAGSNVSSGMTQSKTWFLPTVTCGEGAKWMSELDISDVSLPASSSESGS</sequence>
<accession>A0A9P0L6Q9</accession>
<gene>
    <name evidence="1" type="ORF">ACAOBT_LOCUS19836</name>
</gene>
<reference evidence="1" key="1">
    <citation type="submission" date="2022-03" db="EMBL/GenBank/DDBJ databases">
        <authorList>
            <person name="Sayadi A."/>
        </authorList>
    </citation>
    <scope>NUCLEOTIDE SEQUENCE</scope>
</reference>
<keyword evidence="2" id="KW-1185">Reference proteome</keyword>
<name>A0A9P0L6Q9_ACAOB</name>
<evidence type="ECO:0000313" key="1">
    <source>
        <dbReference type="EMBL" id="CAH1990708.1"/>
    </source>
</evidence>
<comment type="caution">
    <text evidence="1">The sequence shown here is derived from an EMBL/GenBank/DDBJ whole genome shotgun (WGS) entry which is preliminary data.</text>
</comment>
<organism evidence="1 2">
    <name type="scientific">Acanthoscelides obtectus</name>
    <name type="common">Bean weevil</name>
    <name type="synonym">Bruchus obtectus</name>
    <dbReference type="NCBI Taxonomy" id="200917"/>
    <lineage>
        <taxon>Eukaryota</taxon>
        <taxon>Metazoa</taxon>
        <taxon>Ecdysozoa</taxon>
        <taxon>Arthropoda</taxon>
        <taxon>Hexapoda</taxon>
        <taxon>Insecta</taxon>
        <taxon>Pterygota</taxon>
        <taxon>Neoptera</taxon>
        <taxon>Endopterygota</taxon>
        <taxon>Coleoptera</taxon>
        <taxon>Polyphaga</taxon>
        <taxon>Cucujiformia</taxon>
        <taxon>Chrysomeloidea</taxon>
        <taxon>Chrysomelidae</taxon>
        <taxon>Bruchinae</taxon>
        <taxon>Bruchini</taxon>
        <taxon>Acanthoscelides</taxon>
    </lineage>
</organism>
<evidence type="ECO:0000313" key="2">
    <source>
        <dbReference type="Proteomes" id="UP001152888"/>
    </source>
</evidence>
<proteinExistence type="predicted"/>
<dbReference type="EMBL" id="CAKOFQ010007096">
    <property type="protein sequence ID" value="CAH1990708.1"/>
    <property type="molecule type" value="Genomic_DNA"/>
</dbReference>
<protein>
    <submittedName>
        <fullName evidence="1">Uncharacterized protein</fullName>
    </submittedName>
</protein>
<dbReference type="Proteomes" id="UP001152888">
    <property type="component" value="Unassembled WGS sequence"/>
</dbReference>
<dbReference type="AlphaFoldDB" id="A0A9P0L6Q9"/>